<dbReference type="Gene3D" id="3.50.70.10">
    <property type="match status" value="1"/>
</dbReference>
<dbReference type="EMBL" id="WKJM01000005">
    <property type="protein sequence ID" value="MRX07904.1"/>
    <property type="molecule type" value="Genomic_DNA"/>
</dbReference>
<dbReference type="Pfam" id="PF16036">
    <property type="entry name" value="Chalcone_3"/>
    <property type="match status" value="1"/>
</dbReference>
<dbReference type="AlphaFoldDB" id="A0A6L5QDT5"/>
<dbReference type="InterPro" id="IPR016088">
    <property type="entry name" value="Chalcone_isomerase_3-sand"/>
</dbReference>
<comment type="caution">
    <text evidence="3">The sequence shown here is derived from an EMBL/GenBank/DDBJ whole genome shotgun (WGS) entry which is preliminary data.</text>
</comment>
<dbReference type="InterPro" id="IPR016087">
    <property type="entry name" value="Chalcone_isomerase"/>
</dbReference>
<proteinExistence type="predicted"/>
<sequence>MRAWLIVLLLVCAPLHAASYIEQELGAARLSGQGVYTWFGLKIYAAELWVGPQGYAGDAAPLVLELRYARALHGRRIAEASAEQMEKIGAGSETQRAAWLAQMKAIFPDVQEGSRLGGALVPGLGMRFYRDGQLLATVSDMAFAHAFFGIWLDPVTSAPKLRQALLRDAAAVP</sequence>
<evidence type="ECO:0000313" key="4">
    <source>
        <dbReference type="Proteomes" id="UP000481037"/>
    </source>
</evidence>
<accession>A0A6L5QDT5</accession>
<evidence type="ECO:0000313" key="3">
    <source>
        <dbReference type="EMBL" id="MRX07904.1"/>
    </source>
</evidence>
<name>A0A6L5QDT5_9BURK</name>
<dbReference type="Proteomes" id="UP000481037">
    <property type="component" value="Unassembled WGS sequence"/>
</dbReference>
<keyword evidence="4" id="KW-1185">Reference proteome</keyword>
<gene>
    <name evidence="3" type="ORF">GJ697_08685</name>
</gene>
<protein>
    <recommendedName>
        <fullName evidence="2">Chalcone isomerase domain-containing protein</fullName>
    </recommendedName>
</protein>
<evidence type="ECO:0000259" key="2">
    <source>
        <dbReference type="Pfam" id="PF16036"/>
    </source>
</evidence>
<keyword evidence="1" id="KW-0732">Signal</keyword>
<evidence type="ECO:0000256" key="1">
    <source>
        <dbReference type="SAM" id="SignalP"/>
    </source>
</evidence>
<feature type="chain" id="PRO_5027102458" description="Chalcone isomerase domain-containing protein" evidence="1">
    <location>
        <begin position="18"/>
        <end position="173"/>
    </location>
</feature>
<dbReference type="RefSeq" id="WP_154362418.1">
    <property type="nucleotide sequence ID" value="NZ_WKJM01000005.1"/>
</dbReference>
<organism evidence="3 4">
    <name type="scientific">Duganella alba</name>
    <dbReference type="NCBI Taxonomy" id="2666081"/>
    <lineage>
        <taxon>Bacteria</taxon>
        <taxon>Pseudomonadati</taxon>
        <taxon>Pseudomonadota</taxon>
        <taxon>Betaproteobacteria</taxon>
        <taxon>Burkholderiales</taxon>
        <taxon>Oxalobacteraceae</taxon>
        <taxon>Telluria group</taxon>
        <taxon>Duganella</taxon>
    </lineage>
</organism>
<feature type="signal peptide" evidence="1">
    <location>
        <begin position="1"/>
        <end position="17"/>
    </location>
</feature>
<reference evidence="3 4" key="1">
    <citation type="submission" date="2019-11" db="EMBL/GenBank/DDBJ databases">
        <title>Novel species isolated from a subtropical stream in China.</title>
        <authorList>
            <person name="Lu H."/>
        </authorList>
    </citation>
    <scope>NUCLEOTIDE SEQUENCE [LARGE SCALE GENOMIC DNA]</scope>
    <source>
        <strain evidence="3 4">FT25W</strain>
    </source>
</reference>
<feature type="domain" description="Chalcone isomerase" evidence="2">
    <location>
        <begin position="29"/>
        <end position="166"/>
    </location>
</feature>